<accession>A0A8R1UZA5</accession>
<accession>A0A2A6C2S6</accession>
<name>A0A2A6C2S6_PRIPA</name>
<protein>
    <submittedName>
        <fullName evidence="1">G protein-coupled receptor</fullName>
    </submittedName>
</protein>
<dbReference type="OrthoDB" id="5817397at2759"/>
<organism evidence="1 2">
    <name type="scientific">Pristionchus pacificus</name>
    <name type="common">Parasitic nematode worm</name>
    <dbReference type="NCBI Taxonomy" id="54126"/>
    <lineage>
        <taxon>Eukaryota</taxon>
        <taxon>Metazoa</taxon>
        <taxon>Ecdysozoa</taxon>
        <taxon>Nematoda</taxon>
        <taxon>Chromadorea</taxon>
        <taxon>Rhabditida</taxon>
        <taxon>Rhabditina</taxon>
        <taxon>Diplogasteromorpha</taxon>
        <taxon>Diplogasteroidea</taxon>
        <taxon>Neodiplogasteridae</taxon>
        <taxon>Pristionchus</taxon>
    </lineage>
</organism>
<evidence type="ECO:0000313" key="1">
    <source>
        <dbReference type="EnsemblMetazoa" id="PPA40427.1"/>
    </source>
</evidence>
<dbReference type="InterPro" id="IPR019428">
    <property type="entry name" value="7TM_GPCR_serpentine_rcpt_Str"/>
</dbReference>
<reference evidence="1" key="2">
    <citation type="submission" date="2022-06" db="UniProtKB">
        <authorList>
            <consortium name="EnsemblMetazoa"/>
        </authorList>
    </citation>
    <scope>IDENTIFICATION</scope>
    <source>
        <strain evidence="1">PS312</strain>
    </source>
</reference>
<dbReference type="AlphaFoldDB" id="A0A2A6C2S6"/>
<dbReference type="SUPFAM" id="SSF81321">
    <property type="entry name" value="Family A G protein-coupled receptor-like"/>
    <property type="match status" value="1"/>
</dbReference>
<proteinExistence type="predicted"/>
<dbReference type="PANTHER" id="PTHR22943">
    <property type="entry name" value="7-TRANSMEMBRANE DOMAIN RECEPTOR C.ELEGANS"/>
    <property type="match status" value="1"/>
</dbReference>
<evidence type="ECO:0000313" key="2">
    <source>
        <dbReference type="Proteomes" id="UP000005239"/>
    </source>
</evidence>
<dbReference type="Proteomes" id="UP000005239">
    <property type="component" value="Unassembled WGS sequence"/>
</dbReference>
<sequence>SYKELLLIFAAYDVFLVALHAVLKPRVVVVETTIFGVAADWNNRYITAFYCSCNTVPFVLMIIDFLYRYWCISRPHLISWFSNPKFILFLILVPLLEYILWFVVCTEVLTGQGPEIGKDVLQAETGRRLGKVIQEGWLIMNYWENGVINVRIFIALMIFNTIMIGCFSIAITFGGLTYYHIYVLRGNSISAHSLNMQRKLFLSVCAQTAVPLFFVYIPYLCVLNLPFFDLPVFFWDDACMLLTSCFPAWDGVIVIVLMPDYWKGLLGMVWKRKHTTSQRDTISIPTIPTANSR</sequence>
<reference evidence="2" key="1">
    <citation type="journal article" date="2008" name="Nat. Genet.">
        <title>The Pristionchus pacificus genome provides a unique perspective on nematode lifestyle and parasitism.</title>
        <authorList>
            <person name="Dieterich C."/>
            <person name="Clifton S.W."/>
            <person name="Schuster L.N."/>
            <person name="Chinwalla A."/>
            <person name="Delehaunty K."/>
            <person name="Dinkelacker I."/>
            <person name="Fulton L."/>
            <person name="Fulton R."/>
            <person name="Godfrey J."/>
            <person name="Minx P."/>
            <person name="Mitreva M."/>
            <person name="Roeseler W."/>
            <person name="Tian H."/>
            <person name="Witte H."/>
            <person name="Yang S.P."/>
            <person name="Wilson R.K."/>
            <person name="Sommer R.J."/>
        </authorList>
    </citation>
    <scope>NUCLEOTIDE SEQUENCE [LARGE SCALE GENOMIC DNA]</scope>
    <source>
        <strain evidence="2">PS312</strain>
    </source>
</reference>
<dbReference type="Pfam" id="PF10326">
    <property type="entry name" value="7TM_GPCR_Str"/>
    <property type="match status" value="1"/>
</dbReference>
<gene>
    <name evidence="1" type="primary">WBGene00278796</name>
</gene>
<keyword evidence="2" id="KW-1185">Reference proteome</keyword>
<dbReference type="EnsemblMetazoa" id="PPA40427.1">
    <property type="protein sequence ID" value="PPA40427.1"/>
    <property type="gene ID" value="WBGene00278796"/>
</dbReference>
<dbReference type="PANTHER" id="PTHR22943:SF248">
    <property type="entry name" value="SEVEN TM RECEPTOR"/>
    <property type="match status" value="1"/>
</dbReference>